<evidence type="ECO:0000313" key="4">
    <source>
        <dbReference type="Proteomes" id="UP000176864"/>
    </source>
</evidence>
<evidence type="ECO:0000313" key="3">
    <source>
        <dbReference type="EMBL" id="OGE79072.1"/>
    </source>
</evidence>
<feature type="compositionally biased region" description="Pro residues" evidence="2">
    <location>
        <begin position="61"/>
        <end position="80"/>
    </location>
</feature>
<feature type="region of interest" description="Disordered" evidence="2">
    <location>
        <begin position="45"/>
        <end position="90"/>
    </location>
</feature>
<feature type="coiled-coil region" evidence="1">
    <location>
        <begin position="155"/>
        <end position="295"/>
    </location>
</feature>
<organism evidence="3 4">
    <name type="scientific">Candidatus Doudnabacteria bacterium RIFCSPHIGHO2_01_FULL_46_14</name>
    <dbReference type="NCBI Taxonomy" id="1817824"/>
    <lineage>
        <taxon>Bacteria</taxon>
        <taxon>Candidatus Doudnaibacteriota</taxon>
    </lineage>
</organism>
<gene>
    <name evidence="3" type="ORF">A2751_00025</name>
</gene>
<feature type="region of interest" description="Disordered" evidence="2">
    <location>
        <begin position="434"/>
        <end position="455"/>
    </location>
</feature>
<feature type="compositionally biased region" description="Basic and acidic residues" evidence="2">
    <location>
        <begin position="434"/>
        <end position="450"/>
    </location>
</feature>
<name>A0A1F5NNH0_9BACT</name>
<reference evidence="3 4" key="1">
    <citation type="journal article" date="2016" name="Nat. Commun.">
        <title>Thousands of microbial genomes shed light on interconnected biogeochemical processes in an aquifer system.</title>
        <authorList>
            <person name="Anantharaman K."/>
            <person name="Brown C.T."/>
            <person name="Hug L.A."/>
            <person name="Sharon I."/>
            <person name="Castelle C.J."/>
            <person name="Probst A.J."/>
            <person name="Thomas B.C."/>
            <person name="Singh A."/>
            <person name="Wilkins M.J."/>
            <person name="Karaoz U."/>
            <person name="Brodie E.L."/>
            <person name="Williams K.H."/>
            <person name="Hubbard S.S."/>
            <person name="Banfield J.F."/>
        </authorList>
    </citation>
    <scope>NUCLEOTIDE SEQUENCE [LARGE SCALE GENOMIC DNA]</scope>
</reference>
<dbReference type="EMBL" id="MFEK01000008">
    <property type="protein sequence ID" value="OGE79072.1"/>
    <property type="molecule type" value="Genomic_DNA"/>
</dbReference>
<sequence length="479" mass="54289">MSLVLSLVLMFSTVKPAKAFYLEVPEFFKVAVKYLKSKSAIAQEGGTVAPAPSSDPTFQPSQPPPPPSDQPPAMPPPVQPPQDGGTSNDQQFQDLRQGAQQMDTNLRKFDSMMKDSERSGREINPNVRDNFNQARDMVNKSKSAQGPQDLEGVDVEKLDRSMESLDESRQEIAQQEQRLKSMRRNLSGMERGVTMFEKQVARLAKQGITVPENASAAIQKIKDAITKIKETEDADEADEVMQELPELMDALNESRQELEMLSRWPQTLKQLDRELKRFTQELKRSKTIVDRLAKKEIDLSQTYTMFEEAVNKLKAVRDEAVEKVKSGNGQEAFELIENDFFGQMQDVWEHQRVIQMMSNLGRFTSEFKRGVSDAERTISSLKRKKIATSDLESILAEVKTKGEEVKALLKTSPVDEEAVMSLLQELEDLRQQFEDRRSELTGDEEARPWEGGKQNFKAVELPSGLNQFIKKEPTSELIQ</sequence>
<dbReference type="AlphaFoldDB" id="A0A1F5NNH0"/>
<evidence type="ECO:0000256" key="1">
    <source>
        <dbReference type="SAM" id="Coils"/>
    </source>
</evidence>
<protein>
    <submittedName>
        <fullName evidence="3">Uncharacterized protein</fullName>
    </submittedName>
</protein>
<evidence type="ECO:0000256" key="2">
    <source>
        <dbReference type="SAM" id="MobiDB-lite"/>
    </source>
</evidence>
<dbReference type="Proteomes" id="UP000176864">
    <property type="component" value="Unassembled WGS sequence"/>
</dbReference>
<accession>A0A1F5NNH0</accession>
<keyword evidence="1" id="KW-0175">Coiled coil</keyword>
<comment type="caution">
    <text evidence="3">The sequence shown here is derived from an EMBL/GenBank/DDBJ whole genome shotgun (WGS) entry which is preliminary data.</text>
</comment>
<proteinExistence type="predicted"/>